<dbReference type="InterPro" id="IPR029787">
    <property type="entry name" value="Nucleotide_cyclase"/>
</dbReference>
<dbReference type="Pfam" id="PF00990">
    <property type="entry name" value="GGDEF"/>
    <property type="match status" value="1"/>
</dbReference>
<dbReference type="InterPro" id="IPR011990">
    <property type="entry name" value="TPR-like_helical_dom_sf"/>
</dbReference>
<dbReference type="InterPro" id="IPR043128">
    <property type="entry name" value="Rev_trsase/Diguanyl_cyclase"/>
</dbReference>
<dbReference type="Proteomes" id="UP000823638">
    <property type="component" value="Unassembled WGS sequence"/>
</dbReference>
<sequence>MILPSILESVVNAFQESNTEKVLYLSLDKQLISAYRTFVPGNYVVYDMDDPKVFYTPLSPFFLYLKDRNLAEEEIESRCFAPQKEAFVNYLTGKEPPERRDIPFWTDIFYEKRRNNQTVVELFKCLDSPRLVILNAQNMQKGCTDLLETIAQNKSVDLKVILCFDSYKLKKPLRENAFYSNMITENSFYEFTLSTYPETNPSIPFPTHVNNFKDCLINIRYLRMFLSNDIGCIFGKNIQNGIPAIVFSDEEECLILLEYGVINFFNTNFDYAISIFSQVISIGHPAYLPIAQYFMAVIYYYRTDYEKAISFANMALSTAPENSITYAKTFALTYFIRERSDRTDSVEKYQTARRLLKEAGLLITYINLSMQIPQRMQVDPAYDSEVQEILEDCLQKAQKMGHEQLVSKVYHWQGIIYTKKEKLLKAIEVFEKADAIKRVIANVSDAITLRSGFSYALMLIAEYERAYNLLNTEAGSACEIKEYQQIILLLFNMSMILFFGRNFNLAEAVLKDTLKLKSLYNLSDSVYCGNKDLDLLLAFISFTKGNVSKAKLTIQRNAMVDTVQCSATYPLADFLMALIALKEGKPIQSQKHFSNCIKNHEKKCPELKHELAFLYYEYASYLDLYNQVELADSYHKEGRKVAQEANLFYYARIIDSLTYEEYRESHFPFERPSYNIKDLENLAIQKNINSKLQNKIEGITFLKQISEAGKKEISISKYLSTVAKAVSDYSLCESVYIATKVSGKWEIKGQSGYNQRYVPTQKQWNSCLEDVPGKIVFQDDGDEFRIQWNISVPDLKAAIILYPTQKAKIRDPEVEIITIATSEIFGKLKFFAQEVFLEKNTSRDALTTLGNNQALEYAIEITSQLFKRYKDIKNVKKTVLSISIIELDNYDEIGPSNELVRENYIHYFALVTRSQFRKTDFIYRFNEKTFVIIHPATPSKNVVIAMNRLRKTLSVPINQEINYPSSVDFIPEFTCGIASNADTEDPSDIGGVLELSLQALSRAKLKGANSTFVWK</sequence>
<dbReference type="SMART" id="SM00028">
    <property type="entry name" value="TPR"/>
    <property type="match status" value="2"/>
</dbReference>
<dbReference type="SUPFAM" id="SSF55073">
    <property type="entry name" value="Nucleotide cyclase"/>
    <property type="match status" value="1"/>
</dbReference>
<dbReference type="Gene3D" id="3.30.70.270">
    <property type="match status" value="1"/>
</dbReference>
<keyword evidence="1" id="KW-0802">TPR repeat</keyword>
<evidence type="ECO:0000313" key="3">
    <source>
        <dbReference type="EMBL" id="MBO8456755.1"/>
    </source>
</evidence>
<evidence type="ECO:0000259" key="2">
    <source>
        <dbReference type="PROSITE" id="PS50887"/>
    </source>
</evidence>
<gene>
    <name evidence="3" type="ORF">IAA81_00815</name>
</gene>
<feature type="repeat" description="TPR" evidence="1">
    <location>
        <begin position="289"/>
        <end position="322"/>
    </location>
</feature>
<reference evidence="3" key="1">
    <citation type="submission" date="2020-10" db="EMBL/GenBank/DDBJ databases">
        <authorList>
            <person name="Gilroy R."/>
        </authorList>
    </citation>
    <scope>NUCLEOTIDE SEQUENCE</scope>
    <source>
        <strain evidence="3">10532</strain>
    </source>
</reference>
<evidence type="ECO:0000256" key="1">
    <source>
        <dbReference type="PROSITE-ProRule" id="PRU00339"/>
    </source>
</evidence>
<dbReference type="AlphaFoldDB" id="A0A9D9N1I4"/>
<dbReference type="PROSITE" id="PS50005">
    <property type="entry name" value="TPR"/>
    <property type="match status" value="1"/>
</dbReference>
<dbReference type="EMBL" id="JADIMM010000017">
    <property type="protein sequence ID" value="MBO8456755.1"/>
    <property type="molecule type" value="Genomic_DNA"/>
</dbReference>
<organism evidence="3 4">
    <name type="scientific">Candidatus Gallitreponema excrementavium</name>
    <dbReference type="NCBI Taxonomy" id="2840840"/>
    <lineage>
        <taxon>Bacteria</taxon>
        <taxon>Pseudomonadati</taxon>
        <taxon>Spirochaetota</taxon>
        <taxon>Spirochaetia</taxon>
        <taxon>Spirochaetales</taxon>
        <taxon>Candidatus Gallitreponema</taxon>
    </lineage>
</organism>
<comment type="caution">
    <text evidence="3">The sequence shown here is derived from an EMBL/GenBank/DDBJ whole genome shotgun (WGS) entry which is preliminary data.</text>
</comment>
<reference evidence="3" key="2">
    <citation type="journal article" date="2021" name="PeerJ">
        <title>Extensive microbial diversity within the chicken gut microbiome revealed by metagenomics and culture.</title>
        <authorList>
            <person name="Gilroy R."/>
            <person name="Ravi A."/>
            <person name="Getino M."/>
            <person name="Pursley I."/>
            <person name="Horton D.L."/>
            <person name="Alikhan N.F."/>
            <person name="Baker D."/>
            <person name="Gharbi K."/>
            <person name="Hall N."/>
            <person name="Watson M."/>
            <person name="Adriaenssens E.M."/>
            <person name="Foster-Nyarko E."/>
            <person name="Jarju S."/>
            <person name="Secka A."/>
            <person name="Antonio M."/>
            <person name="Oren A."/>
            <person name="Chaudhuri R.R."/>
            <person name="La Ragione R."/>
            <person name="Hildebrand F."/>
            <person name="Pallen M.J."/>
        </authorList>
    </citation>
    <scope>NUCLEOTIDE SEQUENCE</scope>
    <source>
        <strain evidence="3">10532</strain>
    </source>
</reference>
<dbReference type="Gene3D" id="1.25.40.10">
    <property type="entry name" value="Tetratricopeptide repeat domain"/>
    <property type="match status" value="1"/>
</dbReference>
<dbReference type="SUPFAM" id="SSF48452">
    <property type="entry name" value="TPR-like"/>
    <property type="match status" value="2"/>
</dbReference>
<accession>A0A9D9N1I4</accession>
<dbReference type="NCBIfam" id="TIGR00254">
    <property type="entry name" value="GGDEF"/>
    <property type="match status" value="1"/>
</dbReference>
<dbReference type="InterPro" id="IPR000160">
    <property type="entry name" value="GGDEF_dom"/>
</dbReference>
<evidence type="ECO:0000313" key="4">
    <source>
        <dbReference type="Proteomes" id="UP000823638"/>
    </source>
</evidence>
<dbReference type="SMART" id="SM00267">
    <property type="entry name" value="GGDEF"/>
    <property type="match status" value="1"/>
</dbReference>
<proteinExistence type="predicted"/>
<feature type="domain" description="GGDEF" evidence="2">
    <location>
        <begin position="878"/>
        <end position="1015"/>
    </location>
</feature>
<dbReference type="InterPro" id="IPR019734">
    <property type="entry name" value="TPR_rpt"/>
</dbReference>
<protein>
    <submittedName>
        <fullName evidence="3">Diguanylate cyclase</fullName>
    </submittedName>
</protein>
<name>A0A9D9N1I4_9SPIR</name>
<dbReference type="PROSITE" id="PS50887">
    <property type="entry name" value="GGDEF"/>
    <property type="match status" value="1"/>
</dbReference>